<keyword evidence="3" id="KW-1185">Reference proteome</keyword>
<feature type="compositionally biased region" description="Gly residues" evidence="1">
    <location>
        <begin position="81"/>
        <end position="115"/>
    </location>
</feature>
<evidence type="ECO:0000256" key="1">
    <source>
        <dbReference type="SAM" id="MobiDB-lite"/>
    </source>
</evidence>
<protein>
    <submittedName>
        <fullName evidence="2">Os12g0237000 protein</fullName>
    </submittedName>
</protein>
<organism evidence="2 3">
    <name type="scientific">Oryza sativa subsp. japonica</name>
    <name type="common">Rice</name>
    <dbReference type="NCBI Taxonomy" id="39947"/>
    <lineage>
        <taxon>Eukaryota</taxon>
        <taxon>Viridiplantae</taxon>
        <taxon>Streptophyta</taxon>
        <taxon>Embryophyta</taxon>
        <taxon>Tracheophyta</taxon>
        <taxon>Spermatophyta</taxon>
        <taxon>Magnoliopsida</taxon>
        <taxon>Liliopsida</taxon>
        <taxon>Poales</taxon>
        <taxon>Poaceae</taxon>
        <taxon>BOP clade</taxon>
        <taxon>Oryzoideae</taxon>
        <taxon>Oryzeae</taxon>
        <taxon>Oryzinae</taxon>
        <taxon>Oryza</taxon>
        <taxon>Oryza sativa</taxon>
    </lineage>
</organism>
<evidence type="ECO:0000313" key="2">
    <source>
        <dbReference type="EMBL" id="BAT16478.1"/>
    </source>
</evidence>
<feature type="non-terminal residue" evidence="2">
    <location>
        <position position="1"/>
    </location>
</feature>
<dbReference type="InParanoid" id="A0A0P0Y8D9"/>
<feature type="region of interest" description="Disordered" evidence="1">
    <location>
        <begin position="56"/>
        <end position="144"/>
    </location>
</feature>
<dbReference type="Proteomes" id="UP000059680">
    <property type="component" value="Chromosome 12"/>
</dbReference>
<reference evidence="2 3" key="3">
    <citation type="journal article" date="2013" name="Rice">
        <title>Improvement of the Oryza sativa Nipponbare reference genome using next generation sequence and optical map data.</title>
        <authorList>
            <person name="Kawahara Y."/>
            <person name="de la Bastide M."/>
            <person name="Hamilton J.P."/>
            <person name="Kanamori H."/>
            <person name="McCombie W.R."/>
            <person name="Ouyang S."/>
            <person name="Schwartz D.C."/>
            <person name="Tanaka T."/>
            <person name="Wu J."/>
            <person name="Zhou S."/>
            <person name="Childs K.L."/>
            <person name="Davidson R.M."/>
            <person name="Lin H."/>
            <person name="Quesada-Ocampo L."/>
            <person name="Vaillancourt B."/>
            <person name="Sakai H."/>
            <person name="Lee S.S."/>
            <person name="Kim J."/>
            <person name="Numa H."/>
            <person name="Itoh T."/>
            <person name="Buell C.R."/>
            <person name="Matsumoto T."/>
        </authorList>
    </citation>
    <scope>NUCLEOTIDE SEQUENCE [LARGE SCALE GENOMIC DNA]</scope>
    <source>
        <strain evidence="3">cv. Nipponbare</strain>
    </source>
</reference>
<proteinExistence type="predicted"/>
<name>A0A0P0Y8D9_ORYSJ</name>
<accession>A0A0P0Y8D9</accession>
<dbReference type="AlphaFoldDB" id="A0A0P0Y8D9"/>
<evidence type="ECO:0000313" key="3">
    <source>
        <dbReference type="Proteomes" id="UP000059680"/>
    </source>
</evidence>
<reference evidence="3" key="1">
    <citation type="journal article" date="2005" name="Nature">
        <title>The map-based sequence of the rice genome.</title>
        <authorList>
            <consortium name="International rice genome sequencing project (IRGSP)"/>
            <person name="Matsumoto T."/>
            <person name="Wu J."/>
            <person name="Kanamori H."/>
            <person name="Katayose Y."/>
            <person name="Fujisawa M."/>
            <person name="Namiki N."/>
            <person name="Mizuno H."/>
            <person name="Yamamoto K."/>
            <person name="Antonio B.A."/>
            <person name="Baba T."/>
            <person name="Sakata K."/>
            <person name="Nagamura Y."/>
            <person name="Aoki H."/>
            <person name="Arikawa K."/>
            <person name="Arita K."/>
            <person name="Bito T."/>
            <person name="Chiden Y."/>
            <person name="Fujitsuka N."/>
            <person name="Fukunaka R."/>
            <person name="Hamada M."/>
            <person name="Harada C."/>
            <person name="Hayashi A."/>
            <person name="Hijishita S."/>
            <person name="Honda M."/>
            <person name="Hosokawa S."/>
            <person name="Ichikawa Y."/>
            <person name="Idonuma A."/>
            <person name="Iijima M."/>
            <person name="Ikeda M."/>
            <person name="Ikeno M."/>
            <person name="Ito K."/>
            <person name="Ito S."/>
            <person name="Ito T."/>
            <person name="Ito Y."/>
            <person name="Ito Y."/>
            <person name="Iwabuchi A."/>
            <person name="Kamiya K."/>
            <person name="Karasawa W."/>
            <person name="Kurita K."/>
            <person name="Katagiri S."/>
            <person name="Kikuta A."/>
            <person name="Kobayashi H."/>
            <person name="Kobayashi N."/>
            <person name="Machita K."/>
            <person name="Maehara T."/>
            <person name="Masukawa M."/>
            <person name="Mizubayashi T."/>
            <person name="Mukai Y."/>
            <person name="Nagasaki H."/>
            <person name="Nagata Y."/>
            <person name="Naito S."/>
            <person name="Nakashima M."/>
            <person name="Nakama Y."/>
            <person name="Nakamichi Y."/>
            <person name="Nakamura M."/>
            <person name="Meguro A."/>
            <person name="Negishi M."/>
            <person name="Ohta I."/>
            <person name="Ohta T."/>
            <person name="Okamoto M."/>
            <person name="Ono N."/>
            <person name="Saji S."/>
            <person name="Sakaguchi M."/>
            <person name="Sakai K."/>
            <person name="Shibata M."/>
            <person name="Shimokawa T."/>
            <person name="Song J."/>
            <person name="Takazaki Y."/>
            <person name="Terasawa K."/>
            <person name="Tsugane M."/>
            <person name="Tsuji K."/>
            <person name="Ueda S."/>
            <person name="Waki K."/>
            <person name="Yamagata H."/>
            <person name="Yamamoto M."/>
            <person name="Yamamoto S."/>
            <person name="Yamane H."/>
            <person name="Yoshiki S."/>
            <person name="Yoshihara R."/>
            <person name="Yukawa K."/>
            <person name="Zhong H."/>
            <person name="Yano M."/>
            <person name="Yuan Q."/>
            <person name="Ouyang S."/>
            <person name="Liu J."/>
            <person name="Jones K.M."/>
            <person name="Gansberger K."/>
            <person name="Moffat K."/>
            <person name="Hill J."/>
            <person name="Bera J."/>
            <person name="Fadrosh D."/>
            <person name="Jin S."/>
            <person name="Johri S."/>
            <person name="Kim M."/>
            <person name="Overton L."/>
            <person name="Reardon M."/>
            <person name="Tsitrin T."/>
            <person name="Vuong H."/>
            <person name="Weaver B."/>
            <person name="Ciecko A."/>
            <person name="Tallon L."/>
            <person name="Jackson J."/>
            <person name="Pai G."/>
            <person name="Aken S.V."/>
            <person name="Utterback T."/>
            <person name="Reidmuller S."/>
            <person name="Feldblyum T."/>
            <person name="Hsiao J."/>
            <person name="Zismann V."/>
            <person name="Iobst S."/>
            <person name="de Vazeille A.R."/>
            <person name="Buell C.R."/>
            <person name="Ying K."/>
            <person name="Li Y."/>
            <person name="Lu T."/>
            <person name="Huang Y."/>
            <person name="Zhao Q."/>
            <person name="Feng Q."/>
            <person name="Zhang L."/>
            <person name="Zhu J."/>
            <person name="Weng Q."/>
            <person name="Mu J."/>
            <person name="Lu Y."/>
            <person name="Fan D."/>
            <person name="Liu Y."/>
            <person name="Guan J."/>
            <person name="Zhang Y."/>
            <person name="Yu S."/>
            <person name="Liu X."/>
            <person name="Zhang Y."/>
            <person name="Hong G."/>
            <person name="Han B."/>
            <person name="Choisne N."/>
            <person name="Demange N."/>
            <person name="Orjeda G."/>
            <person name="Samain S."/>
            <person name="Cattolico L."/>
            <person name="Pelletier E."/>
            <person name="Couloux A."/>
            <person name="Segurens B."/>
            <person name="Wincker P."/>
            <person name="D'Hont A."/>
            <person name="Scarpelli C."/>
            <person name="Weissenbach J."/>
            <person name="Salanoubat M."/>
            <person name="Quetier F."/>
            <person name="Yu Y."/>
            <person name="Kim H.R."/>
            <person name="Rambo T."/>
            <person name="Currie J."/>
            <person name="Collura K."/>
            <person name="Luo M."/>
            <person name="Yang T."/>
            <person name="Ammiraju J.S.S."/>
            <person name="Engler F."/>
            <person name="Soderlund C."/>
            <person name="Wing R.A."/>
            <person name="Palmer L.E."/>
            <person name="de la Bastide M."/>
            <person name="Spiegel L."/>
            <person name="Nascimento L."/>
            <person name="Zutavern T."/>
            <person name="O'Shaughnessy A."/>
            <person name="Dike S."/>
            <person name="Dedhia N."/>
            <person name="Preston R."/>
            <person name="Balija V."/>
            <person name="McCombie W.R."/>
            <person name="Chow T."/>
            <person name="Chen H."/>
            <person name="Chung M."/>
            <person name="Chen C."/>
            <person name="Shaw J."/>
            <person name="Wu H."/>
            <person name="Hsiao K."/>
            <person name="Chao Y."/>
            <person name="Chu M."/>
            <person name="Cheng C."/>
            <person name="Hour A."/>
            <person name="Lee P."/>
            <person name="Lin S."/>
            <person name="Lin Y."/>
            <person name="Liou J."/>
            <person name="Liu S."/>
            <person name="Hsing Y."/>
            <person name="Raghuvanshi S."/>
            <person name="Mohanty A."/>
            <person name="Bharti A.K."/>
            <person name="Gaur A."/>
            <person name="Gupta V."/>
            <person name="Kumar D."/>
            <person name="Ravi V."/>
            <person name="Vij S."/>
            <person name="Kapur A."/>
            <person name="Khurana P."/>
            <person name="Khurana P."/>
            <person name="Khurana J.P."/>
            <person name="Tyagi A.K."/>
            <person name="Gaikwad K."/>
            <person name="Singh A."/>
            <person name="Dalal V."/>
            <person name="Srivastava S."/>
            <person name="Dixit A."/>
            <person name="Pal A.K."/>
            <person name="Ghazi I.A."/>
            <person name="Yadav M."/>
            <person name="Pandit A."/>
            <person name="Bhargava A."/>
            <person name="Sureshbabu K."/>
            <person name="Batra K."/>
            <person name="Sharma T.R."/>
            <person name="Mohapatra T."/>
            <person name="Singh N.K."/>
            <person name="Messing J."/>
            <person name="Nelson A.B."/>
            <person name="Fuks G."/>
            <person name="Kavchok S."/>
            <person name="Keizer G."/>
            <person name="Linton E."/>
            <person name="Llaca V."/>
            <person name="Song R."/>
            <person name="Tanyolac B."/>
            <person name="Young S."/>
            <person name="Ho-Il K."/>
            <person name="Hahn J.H."/>
            <person name="Sangsakoo G."/>
            <person name="Vanavichit A."/>
            <person name="de Mattos Luiz.A.T."/>
            <person name="Zimmer P.D."/>
            <person name="Malone G."/>
            <person name="Dellagostin O."/>
            <person name="de Oliveira A.C."/>
            <person name="Bevan M."/>
            <person name="Bancroft I."/>
            <person name="Minx P."/>
            <person name="Cordum H."/>
            <person name="Wilson R."/>
            <person name="Cheng Z."/>
            <person name="Jin W."/>
            <person name="Jiang J."/>
            <person name="Leong S.A."/>
            <person name="Iwama H."/>
            <person name="Gojobori T."/>
            <person name="Itoh T."/>
            <person name="Niimura Y."/>
            <person name="Fujii Y."/>
            <person name="Habara T."/>
            <person name="Sakai H."/>
            <person name="Sato Y."/>
            <person name="Wilson G."/>
            <person name="Kumar K."/>
            <person name="McCouch S."/>
            <person name="Juretic N."/>
            <person name="Hoen D."/>
            <person name="Wright S."/>
            <person name="Bruskiewich R."/>
            <person name="Bureau T."/>
            <person name="Miyao A."/>
            <person name="Hirochika H."/>
            <person name="Nishikawa T."/>
            <person name="Kadowaki K."/>
            <person name="Sugiura M."/>
            <person name="Burr B."/>
            <person name="Sasaki T."/>
        </authorList>
    </citation>
    <scope>NUCLEOTIDE SEQUENCE [LARGE SCALE GENOMIC DNA]</scope>
    <source>
        <strain evidence="3">cv. Nipponbare</strain>
    </source>
</reference>
<dbReference type="PaxDb" id="39947-A0A0P0Y8D9"/>
<dbReference type="EMBL" id="AP014968">
    <property type="protein sequence ID" value="BAT16478.1"/>
    <property type="molecule type" value="Genomic_DNA"/>
</dbReference>
<reference evidence="2 3" key="2">
    <citation type="journal article" date="2013" name="Plant Cell Physiol.">
        <title>Rice Annotation Project Database (RAP-DB): an integrative and interactive database for rice genomics.</title>
        <authorList>
            <person name="Sakai H."/>
            <person name="Lee S.S."/>
            <person name="Tanaka T."/>
            <person name="Numa H."/>
            <person name="Kim J."/>
            <person name="Kawahara Y."/>
            <person name="Wakimoto H."/>
            <person name="Yang C.C."/>
            <person name="Iwamoto M."/>
            <person name="Abe T."/>
            <person name="Yamada Y."/>
            <person name="Muto A."/>
            <person name="Inokuchi H."/>
            <person name="Ikemura T."/>
            <person name="Matsumoto T."/>
            <person name="Sasaki T."/>
            <person name="Itoh T."/>
        </authorList>
    </citation>
    <scope>NUCLEOTIDE SEQUENCE [LARGE SCALE GENOMIC DNA]</scope>
    <source>
        <strain evidence="3">cv. Nipponbare</strain>
    </source>
</reference>
<gene>
    <name evidence="2" type="ordered locus">Os12g0237000</name>
    <name evidence="2" type="ORF">OSNPB_120237000</name>
</gene>
<sequence>MPAQIICLLALTDGLVSEHPLQRDDERHGHLERHIPSLEILPRGDVVQRQVLALPEAGDGSVEDGHLPRRQPVLPQPVGEPVGGGGGGARGGGGGGGRGGEEGVGVAGDEAGAGGAEEARARAGAGAGEAARGAGEEEAVVGGG</sequence>
<feature type="compositionally biased region" description="Low complexity" evidence="1">
    <location>
        <begin position="122"/>
        <end position="133"/>
    </location>
</feature>